<evidence type="ECO:0000313" key="3">
    <source>
        <dbReference type="EMBL" id="JAP45600.1"/>
    </source>
</evidence>
<dbReference type="InterPro" id="IPR043789">
    <property type="entry name" value="DUF5731"/>
</dbReference>
<gene>
    <name evidence="3" type="ORF">TR167475</name>
</gene>
<protein>
    <recommendedName>
        <fullName evidence="2">DUF5731 domain-containing protein</fullName>
    </recommendedName>
</protein>
<sequence>MLAHWLLDHLLIALCHVLLSASNEIETCLSIPRYNTTCKTVRLPKALLRPRMLLPRTERDCELPCTDSPLARRILQHPQRVCAWLERGGIFNTHAVPRPGKPLLYRRMKCLPDPGSTDIPCKFQWTTLDNPRAVTFKWIGTDDIRQYEMQLHTCGDLYSRSNPTPCKGAYDETAFELQQRGTLLFLSDFHCVCNRAAEISELVYQRPTSPARRSIQPRFIRMTCYSPPVCGDLDSPCFYEAVNARGLVTGGFLACQCPKRFFCDIYHMRRLRERALTGTGQTIYLTYCQLAIWI</sequence>
<feature type="signal peptide" evidence="1">
    <location>
        <begin position="1"/>
        <end position="22"/>
    </location>
</feature>
<accession>A0A0X3P2J1</accession>
<dbReference type="EMBL" id="GEEE01017625">
    <property type="protein sequence ID" value="JAP45600.1"/>
    <property type="molecule type" value="Transcribed_RNA"/>
</dbReference>
<feature type="domain" description="DUF5731" evidence="2">
    <location>
        <begin position="143"/>
        <end position="251"/>
    </location>
</feature>
<name>A0A0X3P2J1_SCHSO</name>
<proteinExistence type="predicted"/>
<feature type="chain" id="PRO_5007050884" description="DUF5731 domain-containing protein" evidence="1">
    <location>
        <begin position="23"/>
        <end position="294"/>
    </location>
</feature>
<evidence type="ECO:0000259" key="2">
    <source>
        <dbReference type="Pfam" id="PF19002"/>
    </source>
</evidence>
<evidence type="ECO:0000256" key="1">
    <source>
        <dbReference type="SAM" id="SignalP"/>
    </source>
</evidence>
<dbReference type="AlphaFoldDB" id="A0A0X3P2J1"/>
<organism evidence="3">
    <name type="scientific">Schistocephalus solidus</name>
    <name type="common">Tapeworm</name>
    <dbReference type="NCBI Taxonomy" id="70667"/>
    <lineage>
        <taxon>Eukaryota</taxon>
        <taxon>Metazoa</taxon>
        <taxon>Spiralia</taxon>
        <taxon>Lophotrochozoa</taxon>
        <taxon>Platyhelminthes</taxon>
        <taxon>Cestoda</taxon>
        <taxon>Eucestoda</taxon>
        <taxon>Diphyllobothriidea</taxon>
        <taxon>Diphyllobothriidae</taxon>
        <taxon>Schistocephalus</taxon>
    </lineage>
</organism>
<reference evidence="3" key="1">
    <citation type="submission" date="2016-01" db="EMBL/GenBank/DDBJ databases">
        <title>Reference transcriptome for the parasite Schistocephalus solidus: insights into the molecular evolution of parasitism.</title>
        <authorList>
            <person name="Hebert F.O."/>
            <person name="Grambauer S."/>
            <person name="Barber I."/>
            <person name="Landry C.R."/>
            <person name="Aubin-Horth N."/>
        </authorList>
    </citation>
    <scope>NUCLEOTIDE SEQUENCE</scope>
</reference>
<dbReference type="Pfam" id="PF19002">
    <property type="entry name" value="DUF5731"/>
    <property type="match status" value="1"/>
</dbReference>
<keyword evidence="1" id="KW-0732">Signal</keyword>